<feature type="region of interest" description="Disordered" evidence="1">
    <location>
        <begin position="197"/>
        <end position="229"/>
    </location>
</feature>
<reference evidence="2" key="2">
    <citation type="submission" date="2023-06" db="EMBL/GenBank/DDBJ databases">
        <authorList>
            <consortium name="Lawrence Berkeley National Laboratory"/>
            <person name="Haridas S."/>
            <person name="Hensen N."/>
            <person name="Bonometti L."/>
            <person name="Westerberg I."/>
            <person name="Brannstrom I.O."/>
            <person name="Guillou S."/>
            <person name="Cros-Aarteil S."/>
            <person name="Calhoun S."/>
            <person name="Kuo A."/>
            <person name="Mondo S."/>
            <person name="Pangilinan J."/>
            <person name="Riley R."/>
            <person name="Labutti K."/>
            <person name="Andreopoulos B."/>
            <person name="Lipzen A."/>
            <person name="Chen C."/>
            <person name="Yanf M."/>
            <person name="Daum C."/>
            <person name="Ng V."/>
            <person name="Clum A."/>
            <person name="Steindorff A."/>
            <person name="Ohm R."/>
            <person name="Martin F."/>
            <person name="Silar P."/>
            <person name="Natvig D."/>
            <person name="Lalanne C."/>
            <person name="Gautier V."/>
            <person name="Ament-Velasquez S.L."/>
            <person name="Kruys A."/>
            <person name="Hutchinson M.I."/>
            <person name="Powell A.J."/>
            <person name="Barry K."/>
            <person name="Miller A.N."/>
            <person name="Grigoriev I.V."/>
            <person name="Debuchy R."/>
            <person name="Gladieux P."/>
            <person name="Thoren M.H."/>
            <person name="Johannesson H."/>
        </authorList>
    </citation>
    <scope>NUCLEOTIDE SEQUENCE</scope>
    <source>
        <strain evidence="2">CBS 314.62</strain>
    </source>
</reference>
<feature type="region of interest" description="Disordered" evidence="1">
    <location>
        <begin position="1"/>
        <end position="27"/>
    </location>
</feature>
<keyword evidence="3" id="KW-1185">Reference proteome</keyword>
<reference evidence="2" key="1">
    <citation type="journal article" date="2023" name="Mol. Phylogenet. Evol.">
        <title>Genome-scale phylogeny and comparative genomics of the fungal order Sordariales.</title>
        <authorList>
            <person name="Hensen N."/>
            <person name="Bonometti L."/>
            <person name="Westerberg I."/>
            <person name="Brannstrom I.O."/>
            <person name="Guillou S."/>
            <person name="Cros-Aarteil S."/>
            <person name="Calhoun S."/>
            <person name="Haridas S."/>
            <person name="Kuo A."/>
            <person name="Mondo S."/>
            <person name="Pangilinan J."/>
            <person name="Riley R."/>
            <person name="LaButti K."/>
            <person name="Andreopoulos B."/>
            <person name="Lipzen A."/>
            <person name="Chen C."/>
            <person name="Yan M."/>
            <person name="Daum C."/>
            <person name="Ng V."/>
            <person name="Clum A."/>
            <person name="Steindorff A."/>
            <person name="Ohm R.A."/>
            <person name="Martin F."/>
            <person name="Silar P."/>
            <person name="Natvig D.O."/>
            <person name="Lalanne C."/>
            <person name="Gautier V."/>
            <person name="Ament-Velasquez S.L."/>
            <person name="Kruys A."/>
            <person name="Hutchinson M.I."/>
            <person name="Powell A.J."/>
            <person name="Barry K."/>
            <person name="Miller A.N."/>
            <person name="Grigoriev I.V."/>
            <person name="Debuchy R."/>
            <person name="Gladieux P."/>
            <person name="Hiltunen Thoren M."/>
            <person name="Johannesson H."/>
        </authorList>
    </citation>
    <scope>NUCLEOTIDE SEQUENCE</scope>
    <source>
        <strain evidence="2">CBS 314.62</strain>
    </source>
</reference>
<evidence type="ECO:0000256" key="1">
    <source>
        <dbReference type="SAM" id="MobiDB-lite"/>
    </source>
</evidence>
<evidence type="ECO:0000313" key="2">
    <source>
        <dbReference type="EMBL" id="KAK3684246.1"/>
    </source>
</evidence>
<organism evidence="2 3">
    <name type="scientific">Podospora appendiculata</name>
    <dbReference type="NCBI Taxonomy" id="314037"/>
    <lineage>
        <taxon>Eukaryota</taxon>
        <taxon>Fungi</taxon>
        <taxon>Dikarya</taxon>
        <taxon>Ascomycota</taxon>
        <taxon>Pezizomycotina</taxon>
        <taxon>Sordariomycetes</taxon>
        <taxon>Sordariomycetidae</taxon>
        <taxon>Sordariales</taxon>
        <taxon>Podosporaceae</taxon>
        <taxon>Podospora</taxon>
    </lineage>
</organism>
<gene>
    <name evidence="2" type="ORF">B0T22DRAFT_469921</name>
</gene>
<comment type="caution">
    <text evidence="2">The sequence shown here is derived from an EMBL/GenBank/DDBJ whole genome shotgun (WGS) entry which is preliminary data.</text>
</comment>
<dbReference type="Proteomes" id="UP001270362">
    <property type="component" value="Unassembled WGS sequence"/>
</dbReference>
<dbReference type="AlphaFoldDB" id="A0AAE0X3X5"/>
<evidence type="ECO:0008006" key="4">
    <source>
        <dbReference type="Google" id="ProtNLM"/>
    </source>
</evidence>
<evidence type="ECO:0000313" key="3">
    <source>
        <dbReference type="Proteomes" id="UP001270362"/>
    </source>
</evidence>
<proteinExistence type="predicted"/>
<accession>A0AAE0X3X5</accession>
<name>A0AAE0X3X5_9PEZI</name>
<protein>
    <recommendedName>
        <fullName evidence="4">SWIM-type domain-containing protein</fullName>
    </recommendedName>
</protein>
<dbReference type="EMBL" id="JAULSO010000004">
    <property type="protein sequence ID" value="KAK3684246.1"/>
    <property type="molecule type" value="Genomic_DNA"/>
</dbReference>
<feature type="compositionally biased region" description="Basic and acidic residues" evidence="1">
    <location>
        <begin position="205"/>
        <end position="219"/>
    </location>
</feature>
<sequence>MPPQVLASNNDNDNDNNETPQLPPPLPTSRQVLTSLIDAIAAIPPPTTTTLATPTTTNALRLVPVAHRHLIVTLHVLFPGLLLPALDVLDRGLVGRVELDLAGGDANPSPPVYFYLVRSTAAARTRRKDGTGGGWQYIVRLGAWNCTCAAFAFAAFPAVEGTAAGEGVGDDEDALQRQRAEEQITTTTPRTEMVIGEPSELAHPPSDHKHGHEHDRQEGKWSFGGLSADGSGSSGGPVPVCKHLLACLLAERWGAALGRYVAAREVGREEMAGIVADV</sequence>